<gene>
    <name evidence="1" type="ORF">F5148DRAFT_1210006</name>
</gene>
<evidence type="ECO:0000313" key="2">
    <source>
        <dbReference type="Proteomes" id="UP001207468"/>
    </source>
</evidence>
<protein>
    <submittedName>
        <fullName evidence="1">Uncharacterized protein</fullName>
    </submittedName>
</protein>
<feature type="non-terminal residue" evidence="1">
    <location>
        <position position="1"/>
    </location>
</feature>
<evidence type="ECO:0000313" key="1">
    <source>
        <dbReference type="EMBL" id="KAI9464281.1"/>
    </source>
</evidence>
<proteinExistence type="predicted"/>
<organism evidence="1 2">
    <name type="scientific">Russula earlei</name>
    <dbReference type="NCBI Taxonomy" id="71964"/>
    <lineage>
        <taxon>Eukaryota</taxon>
        <taxon>Fungi</taxon>
        <taxon>Dikarya</taxon>
        <taxon>Basidiomycota</taxon>
        <taxon>Agaricomycotina</taxon>
        <taxon>Agaricomycetes</taxon>
        <taxon>Russulales</taxon>
        <taxon>Russulaceae</taxon>
        <taxon>Russula</taxon>
    </lineage>
</organism>
<name>A0ACC0U5B4_9AGAM</name>
<dbReference type="EMBL" id="JAGFNK010000151">
    <property type="protein sequence ID" value="KAI9464281.1"/>
    <property type="molecule type" value="Genomic_DNA"/>
</dbReference>
<comment type="caution">
    <text evidence="1">The sequence shown here is derived from an EMBL/GenBank/DDBJ whole genome shotgun (WGS) entry which is preliminary data.</text>
</comment>
<accession>A0ACC0U5B4</accession>
<reference evidence="1" key="1">
    <citation type="submission" date="2021-03" db="EMBL/GenBank/DDBJ databases">
        <title>Evolutionary priming and transition to the ectomycorrhizal habit in an iconic lineage of mushroom-forming fungi: is preadaptation a requirement?</title>
        <authorList>
            <consortium name="DOE Joint Genome Institute"/>
            <person name="Looney B.P."/>
            <person name="Miyauchi S."/>
            <person name="Morin E."/>
            <person name="Drula E."/>
            <person name="Courty P.E."/>
            <person name="Chicoki N."/>
            <person name="Fauchery L."/>
            <person name="Kohler A."/>
            <person name="Kuo A."/>
            <person name="LaButti K."/>
            <person name="Pangilinan J."/>
            <person name="Lipzen A."/>
            <person name="Riley R."/>
            <person name="Andreopoulos W."/>
            <person name="He G."/>
            <person name="Johnson J."/>
            <person name="Barry K.W."/>
            <person name="Grigoriev I.V."/>
            <person name="Nagy L."/>
            <person name="Hibbett D."/>
            <person name="Henrissat B."/>
            <person name="Matheny P.B."/>
            <person name="Labbe J."/>
            <person name="Martin A.F."/>
        </authorList>
    </citation>
    <scope>NUCLEOTIDE SEQUENCE</scope>
    <source>
        <strain evidence="1">BPL698</strain>
    </source>
</reference>
<sequence>VVCCDVMGASSIPLYLSFLVLVFQSRSLSNIFYALSFLLYFSSCILISLATSLE</sequence>
<dbReference type="Proteomes" id="UP001207468">
    <property type="component" value="Unassembled WGS sequence"/>
</dbReference>
<keyword evidence="2" id="KW-1185">Reference proteome</keyword>